<evidence type="ECO:0000313" key="3">
    <source>
        <dbReference type="Proteomes" id="UP000230002"/>
    </source>
</evidence>
<reference evidence="2 3" key="1">
    <citation type="journal article" date="2015" name="Sci. Rep.">
        <title>Chromosome-level genome map provides insights into diverse defense mechanisms in the medicinal fungus Ganoderma sinense.</title>
        <authorList>
            <person name="Zhu Y."/>
            <person name="Xu J."/>
            <person name="Sun C."/>
            <person name="Zhou S."/>
            <person name="Xu H."/>
            <person name="Nelson D.R."/>
            <person name="Qian J."/>
            <person name="Song J."/>
            <person name="Luo H."/>
            <person name="Xiang L."/>
            <person name="Li Y."/>
            <person name="Xu Z."/>
            <person name="Ji A."/>
            <person name="Wang L."/>
            <person name="Lu S."/>
            <person name="Hayward A."/>
            <person name="Sun W."/>
            <person name="Li X."/>
            <person name="Schwartz D.C."/>
            <person name="Wang Y."/>
            <person name="Chen S."/>
        </authorList>
    </citation>
    <scope>NUCLEOTIDE SEQUENCE [LARGE SCALE GENOMIC DNA]</scope>
    <source>
        <strain evidence="2 3">ZZ0214-1</strain>
    </source>
</reference>
<feature type="compositionally biased region" description="Pro residues" evidence="1">
    <location>
        <begin position="12"/>
        <end position="22"/>
    </location>
</feature>
<evidence type="ECO:0000313" key="2">
    <source>
        <dbReference type="EMBL" id="PIL26215.1"/>
    </source>
</evidence>
<protein>
    <submittedName>
        <fullName evidence="2">Uncharacterized protein</fullName>
    </submittedName>
</protein>
<feature type="region of interest" description="Disordered" evidence="1">
    <location>
        <begin position="1"/>
        <end position="25"/>
    </location>
</feature>
<name>A0A2G8RXH4_9APHY</name>
<sequence>MPVRENPQHPRALPPTPTPTPTPTYQQIERMRWVRVYVFPRSSRAHLRYVPLRTLRPGETRQDPTTRDLWSCRTSYVHVQVVRAKYAWEQTWEYFELRYSLPLIPGFGRSNRALLRLPHCPAFVGEVVVVRRAGYRLHEAMDVRLEDLRKIEVAVTSALRSAMGLDGTYRGGIDVEYMLSFEALDNLH</sequence>
<accession>A0A2G8RXH4</accession>
<comment type="caution">
    <text evidence="2">The sequence shown here is derived from an EMBL/GenBank/DDBJ whole genome shotgun (WGS) entry which is preliminary data.</text>
</comment>
<dbReference type="EMBL" id="AYKW01000045">
    <property type="protein sequence ID" value="PIL26215.1"/>
    <property type="molecule type" value="Genomic_DNA"/>
</dbReference>
<evidence type="ECO:0000256" key="1">
    <source>
        <dbReference type="SAM" id="MobiDB-lite"/>
    </source>
</evidence>
<organism evidence="2 3">
    <name type="scientific">Ganoderma sinense ZZ0214-1</name>
    <dbReference type="NCBI Taxonomy" id="1077348"/>
    <lineage>
        <taxon>Eukaryota</taxon>
        <taxon>Fungi</taxon>
        <taxon>Dikarya</taxon>
        <taxon>Basidiomycota</taxon>
        <taxon>Agaricomycotina</taxon>
        <taxon>Agaricomycetes</taxon>
        <taxon>Polyporales</taxon>
        <taxon>Polyporaceae</taxon>
        <taxon>Ganoderma</taxon>
    </lineage>
</organism>
<dbReference type="AlphaFoldDB" id="A0A2G8RXH4"/>
<proteinExistence type="predicted"/>
<dbReference type="Proteomes" id="UP000230002">
    <property type="component" value="Unassembled WGS sequence"/>
</dbReference>
<keyword evidence="3" id="KW-1185">Reference proteome</keyword>
<gene>
    <name evidence="2" type="ORF">GSI_11970</name>
</gene>